<dbReference type="InterPro" id="IPR036388">
    <property type="entry name" value="WH-like_DNA-bd_sf"/>
</dbReference>
<dbReference type="CDD" id="cd05466">
    <property type="entry name" value="PBP2_LTTR_substrate"/>
    <property type="match status" value="1"/>
</dbReference>
<dbReference type="GO" id="GO:0003700">
    <property type="term" value="F:DNA-binding transcription factor activity"/>
    <property type="evidence" value="ECO:0007669"/>
    <property type="project" value="InterPro"/>
</dbReference>
<reference evidence="6" key="1">
    <citation type="submission" date="2021-03" db="EMBL/GenBank/DDBJ databases">
        <title>Ottowia sp. 27C isolated from the cloaca of a Giant Asian pond turtle (Heosemys grandis).</title>
        <authorList>
            <person name="Spergser J."/>
            <person name="Busse H.-J."/>
        </authorList>
    </citation>
    <scope>NUCLEOTIDE SEQUENCE</scope>
    <source>
        <strain evidence="6">27C</strain>
    </source>
</reference>
<dbReference type="Gene3D" id="3.40.190.10">
    <property type="entry name" value="Periplasmic binding protein-like II"/>
    <property type="match status" value="2"/>
</dbReference>
<dbReference type="KEGG" id="otd:J1M35_20415"/>
<dbReference type="InterPro" id="IPR036390">
    <property type="entry name" value="WH_DNA-bd_sf"/>
</dbReference>
<dbReference type="Proteomes" id="UP000663903">
    <property type="component" value="Chromosome"/>
</dbReference>
<protein>
    <submittedName>
        <fullName evidence="6">LysR family transcriptional regulator</fullName>
    </submittedName>
</protein>
<dbReference type="PANTHER" id="PTHR30126">
    <property type="entry name" value="HTH-TYPE TRANSCRIPTIONAL REGULATOR"/>
    <property type="match status" value="1"/>
</dbReference>
<proteinExistence type="inferred from homology"/>
<feature type="domain" description="HTH lysR-type" evidence="5">
    <location>
        <begin position="2"/>
        <end position="59"/>
    </location>
</feature>
<dbReference type="Pfam" id="PF03466">
    <property type="entry name" value="LysR_substrate"/>
    <property type="match status" value="1"/>
</dbReference>
<dbReference type="InterPro" id="IPR005119">
    <property type="entry name" value="LysR_subst-bd"/>
</dbReference>
<evidence type="ECO:0000259" key="5">
    <source>
        <dbReference type="PROSITE" id="PS50931"/>
    </source>
</evidence>
<dbReference type="FunFam" id="1.10.10.10:FF:000001">
    <property type="entry name" value="LysR family transcriptional regulator"/>
    <property type="match status" value="1"/>
</dbReference>
<evidence type="ECO:0000256" key="1">
    <source>
        <dbReference type="ARBA" id="ARBA00009437"/>
    </source>
</evidence>
<comment type="similarity">
    <text evidence="1">Belongs to the LysR transcriptional regulatory family.</text>
</comment>
<keyword evidence="3" id="KW-0238">DNA-binding</keyword>
<gene>
    <name evidence="6" type="ORF">J1M35_20415</name>
</gene>
<evidence type="ECO:0000313" key="6">
    <source>
        <dbReference type="EMBL" id="QTD45343.1"/>
    </source>
</evidence>
<organism evidence="6 7">
    <name type="scientific">Ottowia testudinis</name>
    <dbReference type="NCBI Taxonomy" id="2816950"/>
    <lineage>
        <taxon>Bacteria</taxon>
        <taxon>Pseudomonadati</taxon>
        <taxon>Pseudomonadota</taxon>
        <taxon>Betaproteobacteria</taxon>
        <taxon>Burkholderiales</taxon>
        <taxon>Comamonadaceae</taxon>
        <taxon>Ottowia</taxon>
    </lineage>
</organism>
<evidence type="ECO:0000256" key="2">
    <source>
        <dbReference type="ARBA" id="ARBA00023015"/>
    </source>
</evidence>
<dbReference type="AlphaFoldDB" id="A0A975CKV9"/>
<dbReference type="RefSeq" id="WP_208009093.1">
    <property type="nucleotide sequence ID" value="NZ_CP071796.1"/>
</dbReference>
<evidence type="ECO:0000256" key="4">
    <source>
        <dbReference type="ARBA" id="ARBA00023163"/>
    </source>
</evidence>
<evidence type="ECO:0000313" key="7">
    <source>
        <dbReference type="Proteomes" id="UP000663903"/>
    </source>
</evidence>
<dbReference type="Pfam" id="PF00126">
    <property type="entry name" value="HTH_1"/>
    <property type="match status" value="1"/>
</dbReference>
<sequence length="299" mass="32622">MLSLRGLETFYWVANLGGFHSASEKLHTSQPAVSQRIVQLEQALGVRLFERDTRGVRLTARGQMLLGHAERMLQLRQDMLQLARADTALSGRLSIGVSETLVHTWLPELLRRVHLLYPELQLEIEVDNTHVLREHLLARRLDLTFLLGPLPDAPVENLPLSSYPLAWVAHASRDFGPEPVALARLMDGPIITYPATSAPHQAVRSMLAAAARAAGLGLPRMYGSASLSTIVRMVMLDIGVGVVTPLILERELAEGVVRVLSVAGPPLPELRFGAAWQRDNGNPSAAVVARMAAEVAQAC</sequence>
<dbReference type="PROSITE" id="PS50931">
    <property type="entry name" value="HTH_LYSR"/>
    <property type="match status" value="1"/>
</dbReference>
<dbReference type="InterPro" id="IPR000847">
    <property type="entry name" value="LysR_HTH_N"/>
</dbReference>
<accession>A0A975CKV9</accession>
<evidence type="ECO:0000256" key="3">
    <source>
        <dbReference type="ARBA" id="ARBA00023125"/>
    </source>
</evidence>
<dbReference type="PRINTS" id="PR00039">
    <property type="entry name" value="HTHLYSR"/>
</dbReference>
<dbReference type="Gene3D" id="1.10.10.10">
    <property type="entry name" value="Winged helix-like DNA-binding domain superfamily/Winged helix DNA-binding domain"/>
    <property type="match status" value="1"/>
</dbReference>
<dbReference type="SUPFAM" id="SSF53850">
    <property type="entry name" value="Periplasmic binding protein-like II"/>
    <property type="match status" value="1"/>
</dbReference>
<dbReference type="GO" id="GO:0000976">
    <property type="term" value="F:transcription cis-regulatory region binding"/>
    <property type="evidence" value="ECO:0007669"/>
    <property type="project" value="TreeGrafter"/>
</dbReference>
<dbReference type="SUPFAM" id="SSF46785">
    <property type="entry name" value="Winged helix' DNA-binding domain"/>
    <property type="match status" value="1"/>
</dbReference>
<dbReference type="PANTHER" id="PTHR30126:SF77">
    <property type="entry name" value="TRANSCRIPTIONAL REGULATORY PROTEIN"/>
    <property type="match status" value="1"/>
</dbReference>
<dbReference type="EMBL" id="CP071796">
    <property type="protein sequence ID" value="QTD45343.1"/>
    <property type="molecule type" value="Genomic_DNA"/>
</dbReference>
<keyword evidence="2" id="KW-0805">Transcription regulation</keyword>
<name>A0A975CKV9_9BURK</name>
<keyword evidence="4" id="KW-0804">Transcription</keyword>
<keyword evidence="7" id="KW-1185">Reference proteome</keyword>